<evidence type="ECO:0000256" key="1">
    <source>
        <dbReference type="SAM" id="MobiDB-lite"/>
    </source>
</evidence>
<reference evidence="2 3" key="1">
    <citation type="submission" date="2020-02" db="EMBL/GenBank/DDBJ databases">
        <title>Flavobacterium sp. genome.</title>
        <authorList>
            <person name="Jung H.S."/>
            <person name="Baek J.H."/>
            <person name="Jeon C.O."/>
        </authorList>
    </citation>
    <scope>NUCLEOTIDE SEQUENCE [LARGE SCALE GENOMIC DNA]</scope>
    <source>
        <strain evidence="2 3">SE-s27</strain>
    </source>
</reference>
<dbReference type="EMBL" id="JAAMPT010000208">
    <property type="protein sequence ID" value="NMH26008.1"/>
    <property type="molecule type" value="Genomic_DNA"/>
</dbReference>
<proteinExistence type="predicted"/>
<dbReference type="InterPro" id="IPR021474">
    <property type="entry name" value="DUF3127"/>
</dbReference>
<sequence length="123" mass="14073">MEVTGKIKVINAEQQVSASFRKRELVVATEEQYPQFISINFVQDKCDLLNNYNVGEAVKVSINLRGREWVNPQGETKYFNDIQGWRIERLQAEQPAAMPAMPPAEAFAPATDFKEEEHDDLPF</sequence>
<dbReference type="Pfam" id="PF11325">
    <property type="entry name" value="DUF3127"/>
    <property type="match status" value="1"/>
</dbReference>
<name>A0ABX1QWD7_9FLAO</name>
<evidence type="ECO:0000313" key="2">
    <source>
        <dbReference type="EMBL" id="NMH26008.1"/>
    </source>
</evidence>
<organism evidence="2 3">
    <name type="scientific">Flavobacterium solisilvae</name>
    <dbReference type="NCBI Taxonomy" id="1852019"/>
    <lineage>
        <taxon>Bacteria</taxon>
        <taxon>Pseudomonadati</taxon>
        <taxon>Bacteroidota</taxon>
        <taxon>Flavobacteriia</taxon>
        <taxon>Flavobacteriales</taxon>
        <taxon>Flavobacteriaceae</taxon>
        <taxon>Flavobacterium</taxon>
    </lineage>
</organism>
<gene>
    <name evidence="2" type="ORF">G6042_12105</name>
</gene>
<keyword evidence="3" id="KW-1185">Reference proteome</keyword>
<dbReference type="RefSeq" id="WP_169524689.1">
    <property type="nucleotide sequence ID" value="NZ_JAAMPT010000208.1"/>
</dbReference>
<feature type="compositionally biased region" description="Basic and acidic residues" evidence="1">
    <location>
        <begin position="112"/>
        <end position="123"/>
    </location>
</feature>
<comment type="caution">
    <text evidence="2">The sequence shown here is derived from an EMBL/GenBank/DDBJ whole genome shotgun (WGS) entry which is preliminary data.</text>
</comment>
<dbReference type="Proteomes" id="UP000767947">
    <property type="component" value="Unassembled WGS sequence"/>
</dbReference>
<protein>
    <submittedName>
        <fullName evidence="2">DUF3127 domain-containing protein</fullName>
    </submittedName>
</protein>
<dbReference type="InterPro" id="IPR012340">
    <property type="entry name" value="NA-bd_OB-fold"/>
</dbReference>
<evidence type="ECO:0000313" key="3">
    <source>
        <dbReference type="Proteomes" id="UP000767947"/>
    </source>
</evidence>
<dbReference type="SUPFAM" id="SSF50249">
    <property type="entry name" value="Nucleic acid-binding proteins"/>
    <property type="match status" value="1"/>
</dbReference>
<accession>A0ABX1QWD7</accession>
<feature type="region of interest" description="Disordered" evidence="1">
    <location>
        <begin position="103"/>
        <end position="123"/>
    </location>
</feature>